<sequence length="426" mass="48815">MLIEFRVTNFRSFKDEQKFSLVRGTGDELLASNSFTANDANQMPLLRSAAIYGPNASGKSNFLKALRAMKKIVMESALKGQRGDRLSVEPYRLSRATKDKPSEFEATFIAEGIRYQYGFSVTSQRVEDEWLFAFPKKRQQVWFQRAWNSETDSYEWDIGNQLIGKKQVWQTSTRSNALFLSTAVQLNSEQLKPVFDWFRKTLRLAQVGGWDSGYTADLCENEESKSRVMEFLRAADIAIDDISIERTPFNPADHLPNDMPDPLKEMIAEELKDKQLARIQTIHLDEDDNPVIFDMKKDESDGTQKLFGFAGPWLDALENGYVLFIDELHGNLHPELVRFLVGLFNNSETNPNNAQLVFSTHETSILSQKCFRRDQIWFCEKSTETGSQLYSLFDIRGVIKDRSNLALAYLSGRYGALPFVRDLNLQ</sequence>
<name>A0A9X3EC56_9GAMM</name>
<evidence type="ECO:0000259" key="1">
    <source>
        <dbReference type="Pfam" id="PF13304"/>
    </source>
</evidence>
<keyword evidence="2" id="KW-0547">Nucleotide-binding</keyword>
<dbReference type="SUPFAM" id="SSF52540">
    <property type="entry name" value="P-loop containing nucleoside triphosphate hydrolases"/>
    <property type="match status" value="1"/>
</dbReference>
<dbReference type="GO" id="GO:0005524">
    <property type="term" value="F:ATP binding"/>
    <property type="evidence" value="ECO:0007669"/>
    <property type="project" value="UniProtKB-KW"/>
</dbReference>
<dbReference type="PANTHER" id="PTHR40396">
    <property type="entry name" value="ATPASE-LIKE PROTEIN"/>
    <property type="match status" value="1"/>
</dbReference>
<dbReference type="EMBL" id="JAPNOA010000019">
    <property type="protein sequence ID" value="MCY0964859.1"/>
    <property type="molecule type" value="Genomic_DNA"/>
</dbReference>
<reference evidence="2" key="1">
    <citation type="submission" date="2022-11" db="EMBL/GenBank/DDBJ databases">
        <title>Parathalassolutuus dongxingensis gen. nov., sp. nov., a novel member of family Oceanospirillaceae isolated from a coastal shrimp pond in Guangxi, China.</title>
        <authorList>
            <person name="Chen H."/>
        </authorList>
    </citation>
    <scope>NUCLEOTIDE SEQUENCE</scope>
    <source>
        <strain evidence="2">G-43</strain>
    </source>
</reference>
<comment type="caution">
    <text evidence="2">The sequence shown here is derived from an EMBL/GenBank/DDBJ whole genome shotgun (WGS) entry which is preliminary data.</text>
</comment>
<dbReference type="InterPro" id="IPR027417">
    <property type="entry name" value="P-loop_NTPase"/>
</dbReference>
<keyword evidence="2" id="KW-0067">ATP-binding</keyword>
<dbReference type="Proteomes" id="UP001150830">
    <property type="component" value="Unassembled WGS sequence"/>
</dbReference>
<dbReference type="PANTHER" id="PTHR40396:SF1">
    <property type="entry name" value="ATPASE AAA-TYPE CORE DOMAIN-CONTAINING PROTEIN"/>
    <property type="match status" value="1"/>
</dbReference>
<dbReference type="Gene3D" id="3.40.50.300">
    <property type="entry name" value="P-loop containing nucleotide triphosphate hydrolases"/>
    <property type="match status" value="1"/>
</dbReference>
<feature type="domain" description="ATPase AAA-type core" evidence="1">
    <location>
        <begin position="49"/>
        <end position="367"/>
    </location>
</feature>
<protein>
    <submittedName>
        <fullName evidence="2">ATP-binding protein</fullName>
    </submittedName>
</protein>
<evidence type="ECO:0000313" key="2">
    <source>
        <dbReference type="EMBL" id="MCY0964859.1"/>
    </source>
</evidence>
<dbReference type="Pfam" id="PF13304">
    <property type="entry name" value="AAA_21"/>
    <property type="match status" value="1"/>
</dbReference>
<proteinExistence type="predicted"/>
<accession>A0A9X3EC56</accession>
<dbReference type="GO" id="GO:0016887">
    <property type="term" value="F:ATP hydrolysis activity"/>
    <property type="evidence" value="ECO:0007669"/>
    <property type="project" value="InterPro"/>
</dbReference>
<dbReference type="RefSeq" id="WP_283173075.1">
    <property type="nucleotide sequence ID" value="NZ_JAPNOA010000019.1"/>
</dbReference>
<keyword evidence="3" id="KW-1185">Reference proteome</keyword>
<evidence type="ECO:0000313" key="3">
    <source>
        <dbReference type="Proteomes" id="UP001150830"/>
    </source>
</evidence>
<gene>
    <name evidence="2" type="ORF">OUO13_06650</name>
</gene>
<dbReference type="InterPro" id="IPR003959">
    <property type="entry name" value="ATPase_AAA_core"/>
</dbReference>
<organism evidence="2 3">
    <name type="scientific">Parathalassolituus penaei</name>
    <dbReference type="NCBI Taxonomy" id="2997323"/>
    <lineage>
        <taxon>Bacteria</taxon>
        <taxon>Pseudomonadati</taxon>
        <taxon>Pseudomonadota</taxon>
        <taxon>Gammaproteobacteria</taxon>
        <taxon>Oceanospirillales</taxon>
        <taxon>Oceanospirillaceae</taxon>
        <taxon>Parathalassolituus</taxon>
    </lineage>
</organism>
<dbReference type="AlphaFoldDB" id="A0A9X3EC56"/>